<comment type="caution">
    <text evidence="4">The sequence shown here is derived from an EMBL/GenBank/DDBJ whole genome shotgun (WGS) entry which is preliminary data.</text>
</comment>
<dbReference type="EMBL" id="CAJNON010000151">
    <property type="protein sequence ID" value="CAF1039601.1"/>
    <property type="molecule type" value="Genomic_DNA"/>
</dbReference>
<dbReference type="EMBL" id="CAJNOG010000192">
    <property type="protein sequence ID" value="CAF1060479.1"/>
    <property type="molecule type" value="Genomic_DNA"/>
</dbReference>
<keyword evidence="8" id="KW-1185">Reference proteome</keyword>
<dbReference type="InterPro" id="IPR029138">
    <property type="entry name" value="SNAPC5"/>
</dbReference>
<evidence type="ECO:0000313" key="3">
    <source>
        <dbReference type="EMBL" id="CAF1142265.1"/>
    </source>
</evidence>
<evidence type="ECO:0000313" key="8">
    <source>
        <dbReference type="Proteomes" id="UP000663832"/>
    </source>
</evidence>
<organism evidence="4 8">
    <name type="scientific">Adineta steineri</name>
    <dbReference type="NCBI Taxonomy" id="433720"/>
    <lineage>
        <taxon>Eukaryota</taxon>
        <taxon>Metazoa</taxon>
        <taxon>Spiralia</taxon>
        <taxon>Gnathifera</taxon>
        <taxon>Rotifera</taxon>
        <taxon>Eurotatoria</taxon>
        <taxon>Bdelloidea</taxon>
        <taxon>Adinetida</taxon>
        <taxon>Adinetidae</taxon>
        <taxon>Adineta</taxon>
    </lineage>
</organism>
<dbReference type="Proteomes" id="UP000663891">
    <property type="component" value="Unassembled WGS sequence"/>
</dbReference>
<evidence type="ECO:0000313" key="6">
    <source>
        <dbReference type="EMBL" id="CAF3955826.1"/>
    </source>
</evidence>
<dbReference type="EMBL" id="CAJNOE010000314">
    <property type="protein sequence ID" value="CAF1142265.1"/>
    <property type="molecule type" value="Genomic_DNA"/>
</dbReference>
<dbReference type="EMBL" id="CAJNOM010000154">
    <property type="protein sequence ID" value="CAF1151656.1"/>
    <property type="molecule type" value="Genomic_DNA"/>
</dbReference>
<dbReference type="Proteomes" id="UP000663860">
    <property type="component" value="Unassembled WGS sequence"/>
</dbReference>
<dbReference type="GO" id="GO:0006384">
    <property type="term" value="P:transcription initiation at RNA polymerase III promoter"/>
    <property type="evidence" value="ECO:0007669"/>
    <property type="project" value="InterPro"/>
</dbReference>
<dbReference type="Proteomes" id="UP000663832">
    <property type="component" value="Unassembled WGS sequence"/>
</dbReference>
<dbReference type="GO" id="GO:0005634">
    <property type="term" value="C:nucleus"/>
    <property type="evidence" value="ECO:0007669"/>
    <property type="project" value="InterPro"/>
</dbReference>
<dbReference type="EMBL" id="CAJOBB010005724">
    <property type="protein sequence ID" value="CAF4138248.1"/>
    <property type="molecule type" value="Genomic_DNA"/>
</dbReference>
<evidence type="ECO:0000313" key="4">
    <source>
        <dbReference type="EMBL" id="CAF1151656.1"/>
    </source>
</evidence>
<dbReference type="AlphaFoldDB" id="A0A814SR09"/>
<evidence type="ECO:0000313" key="1">
    <source>
        <dbReference type="EMBL" id="CAF1039601.1"/>
    </source>
</evidence>
<proteinExistence type="predicted"/>
<dbReference type="EMBL" id="CAJOAY010000793">
    <property type="protein sequence ID" value="CAF3735996.1"/>
    <property type="molecule type" value="Genomic_DNA"/>
</dbReference>
<name>A0A814SR09_9BILA</name>
<protein>
    <submittedName>
        <fullName evidence="4">Uncharacterized protein</fullName>
    </submittedName>
</protein>
<evidence type="ECO:0000313" key="2">
    <source>
        <dbReference type="EMBL" id="CAF1060479.1"/>
    </source>
</evidence>
<dbReference type="Proteomes" id="UP000663845">
    <property type="component" value="Unassembled WGS sequence"/>
</dbReference>
<dbReference type="EMBL" id="CAJOAZ010002744">
    <property type="protein sequence ID" value="CAF3955826.1"/>
    <property type="molecule type" value="Genomic_DNA"/>
</dbReference>
<dbReference type="OrthoDB" id="9971732at2759"/>
<reference evidence="4" key="1">
    <citation type="submission" date="2021-02" db="EMBL/GenBank/DDBJ databases">
        <authorList>
            <person name="Nowell W R."/>
        </authorList>
    </citation>
    <scope>NUCLEOTIDE SEQUENCE</scope>
</reference>
<dbReference type="Proteomes" id="UP000663881">
    <property type="component" value="Unassembled WGS sequence"/>
</dbReference>
<dbReference type="Pfam" id="PF15497">
    <property type="entry name" value="SNAPC5"/>
    <property type="match status" value="1"/>
</dbReference>
<evidence type="ECO:0000313" key="5">
    <source>
        <dbReference type="EMBL" id="CAF3735996.1"/>
    </source>
</evidence>
<sequence length="122" mass="14127">MEFLECVKLYANKPTNSLVNTSTNKPEIIDWNERLQKIRGSIIHQLCRLKIEEECLRNLALKNEQTKRAHSTITVSTADNIQQDFPINNPKRHCTIPSNNFDVESVNFDPETINQTPLDLDY</sequence>
<dbReference type="GO" id="GO:0006366">
    <property type="term" value="P:transcription by RNA polymerase II"/>
    <property type="evidence" value="ECO:0007669"/>
    <property type="project" value="InterPro"/>
</dbReference>
<evidence type="ECO:0000313" key="7">
    <source>
        <dbReference type="EMBL" id="CAF4138248.1"/>
    </source>
</evidence>
<dbReference type="Proteomes" id="UP000663868">
    <property type="component" value="Unassembled WGS sequence"/>
</dbReference>
<gene>
    <name evidence="3" type="ORF">IZO911_LOCUS25295</name>
    <name evidence="2" type="ORF">JYZ213_LOCUS19192</name>
    <name evidence="7" type="ORF">KXQ929_LOCUS36554</name>
    <name evidence="5" type="ORF">OKA104_LOCUS14797</name>
    <name evidence="6" type="ORF">OXD698_LOCUS26969</name>
    <name evidence="4" type="ORF">QVE165_LOCUS23053</name>
    <name evidence="1" type="ORF">VCS650_LOCUS16792</name>
</gene>
<accession>A0A814SR09</accession>
<dbReference type="Proteomes" id="UP000663844">
    <property type="component" value="Unassembled WGS sequence"/>
</dbReference>